<evidence type="ECO:0000313" key="2">
    <source>
        <dbReference type="Proteomes" id="UP000282892"/>
    </source>
</evidence>
<organism evidence="1 2">
    <name type="scientific">Neobacillus mesonae</name>
    <dbReference type="NCBI Taxonomy" id="1193713"/>
    <lineage>
        <taxon>Bacteria</taxon>
        <taxon>Bacillati</taxon>
        <taxon>Bacillota</taxon>
        <taxon>Bacilli</taxon>
        <taxon>Bacillales</taxon>
        <taxon>Bacillaceae</taxon>
        <taxon>Neobacillus</taxon>
    </lineage>
</organism>
<accession>A0A3Q9QRF9</accession>
<dbReference type="EMBL" id="CP022572">
    <property type="protein sequence ID" value="AZU60533.1"/>
    <property type="molecule type" value="Genomic_DNA"/>
</dbReference>
<dbReference type="KEGG" id="nmk:CHR53_04220"/>
<evidence type="ECO:0000313" key="1">
    <source>
        <dbReference type="EMBL" id="AZU60533.1"/>
    </source>
</evidence>
<gene>
    <name evidence="1" type="ORF">CHR53_04220</name>
</gene>
<dbReference type="AlphaFoldDB" id="A0A3Q9QRF9"/>
<reference evidence="1 2" key="1">
    <citation type="submission" date="2017-07" db="EMBL/GenBank/DDBJ databases">
        <title>The complete genome sequence of Bacillus mesonae strain H20-5, an efficient strain improving plant abiotic stress resistance.</title>
        <authorList>
            <person name="Kim S.Y."/>
            <person name="Song H."/>
            <person name="Sang M.K."/>
            <person name="Weon H.-Y."/>
            <person name="Song J."/>
        </authorList>
    </citation>
    <scope>NUCLEOTIDE SEQUENCE [LARGE SCALE GENOMIC DNA]</scope>
    <source>
        <strain evidence="1 2">H20-5</strain>
    </source>
</reference>
<sequence>MKDNLELLEELLLDVNGLLISLRVGDGLNKEKVNQVYKVLTDLAAGWKGQEKIPKKAVDLFIDIYPGMLSSSDYYSHEVAIEIMDCCDKIIDLIKDCISY</sequence>
<protein>
    <submittedName>
        <fullName evidence="1">Uncharacterized protein</fullName>
    </submittedName>
</protein>
<keyword evidence="2" id="KW-1185">Reference proteome</keyword>
<name>A0A3Q9QRF9_9BACI</name>
<dbReference type="Proteomes" id="UP000282892">
    <property type="component" value="Chromosome"/>
</dbReference>
<dbReference type="OrthoDB" id="2941761at2"/>
<dbReference type="RefSeq" id="WP_127485185.1">
    <property type="nucleotide sequence ID" value="NZ_CP022572.1"/>
</dbReference>
<proteinExistence type="predicted"/>